<sequence length="534" mass="61928">MKNFISLKILDKFRFLYEKLGVDYDDMRLILRTKLTIDSRQTSILLNNQQNKQSSNQYKIILLLYAFIGFFMMMIMLMNKNTLISMTIYFTMIMFLMLTTFMSDFSSVILDIHDKGILFTRGISLKTLNASKVTHVMIYMIRISIALSGFSLIASIKYGLIFFLVLLIEILLLNIFIIIVSGLAYLLVLKLFDGEKLKDAISIIQIGVTILFSGAYFIIMNITDSANLLKNIDLGTISYLLPPFWFAAPFEIIVTGNKNETLLILSLLSLVVPVILVLIYIKLSPVFERKLQKLNSEGSSKIVKKHNLTMKLSKIICKDKEEIIFFNFVSKLIRNDRDFKFRIYPIIGSYCIFPIYMIFDKNEKYINSYMYLFLYFCLMIIPTVMTSLKYSKNDKASYIYITINIKNKMAVHKAVVKACLVNIIIPIYLIQCIIFLYFYKLNIIQHIVVIFLVLILITMLTFKILDKSMPFSCSVNIFKKNTVIVENYLMIILIFIMAGIHFLFSNFGTLGINIYIIFILILDIVLYKLAFKIK</sequence>
<feature type="transmembrane region" description="Helical" evidence="1">
    <location>
        <begin position="84"/>
        <end position="112"/>
    </location>
</feature>
<dbReference type="EMBL" id="CDNY01000025">
    <property type="protein sequence ID" value="CEO34997.1"/>
    <property type="molecule type" value="Genomic_DNA"/>
</dbReference>
<organism evidence="2 3">
    <name type="scientific">Paraclostridium sordellii</name>
    <name type="common">Clostridium sordellii</name>
    <dbReference type="NCBI Taxonomy" id="1505"/>
    <lineage>
        <taxon>Bacteria</taxon>
        <taxon>Bacillati</taxon>
        <taxon>Bacillota</taxon>
        <taxon>Clostridia</taxon>
        <taxon>Peptostreptococcales</taxon>
        <taxon>Peptostreptococcaceae</taxon>
        <taxon>Paraclostridium</taxon>
    </lineage>
</organism>
<comment type="caution">
    <text evidence="2">The sequence shown here is derived from an EMBL/GenBank/DDBJ whole genome shotgun (WGS) entry which is preliminary data.</text>
</comment>
<protein>
    <submittedName>
        <fullName evidence="2">ABC transporter permease</fullName>
    </submittedName>
</protein>
<feature type="transmembrane region" description="Helical" evidence="1">
    <location>
        <begin position="200"/>
        <end position="219"/>
    </location>
</feature>
<feature type="transmembrane region" description="Helical" evidence="1">
    <location>
        <begin position="365"/>
        <end position="385"/>
    </location>
</feature>
<feature type="transmembrane region" description="Helical" evidence="1">
    <location>
        <begin position="414"/>
        <end position="437"/>
    </location>
</feature>
<evidence type="ECO:0000256" key="1">
    <source>
        <dbReference type="SAM" id="Phobius"/>
    </source>
</evidence>
<dbReference type="AlphaFoldDB" id="A0A9P1PA56"/>
<evidence type="ECO:0000313" key="2">
    <source>
        <dbReference type="EMBL" id="CEO34997.1"/>
    </source>
</evidence>
<feature type="transmembrane region" description="Helical" evidence="1">
    <location>
        <begin position="133"/>
        <end position="154"/>
    </location>
</feature>
<feature type="transmembrane region" description="Helical" evidence="1">
    <location>
        <begin position="262"/>
        <end position="283"/>
    </location>
</feature>
<feature type="transmembrane region" description="Helical" evidence="1">
    <location>
        <begin position="443"/>
        <end position="462"/>
    </location>
</feature>
<feature type="transmembrane region" description="Helical" evidence="1">
    <location>
        <begin position="341"/>
        <end position="359"/>
    </location>
</feature>
<dbReference type="RefSeq" id="WP_057559199.1">
    <property type="nucleotide sequence ID" value="NZ_CDNY01000025.1"/>
</dbReference>
<dbReference type="Proteomes" id="UP000049685">
    <property type="component" value="Unassembled WGS sequence"/>
</dbReference>
<keyword evidence="1" id="KW-1133">Transmembrane helix</keyword>
<proteinExistence type="predicted"/>
<keyword evidence="1" id="KW-0812">Transmembrane</keyword>
<keyword evidence="1" id="KW-0472">Membrane</keyword>
<reference evidence="3" key="1">
    <citation type="submission" date="2015-01" db="EMBL/GenBank/DDBJ databases">
        <authorList>
            <person name="Aslett A.Martin."/>
            <person name="De Silva Nishadi"/>
        </authorList>
    </citation>
    <scope>NUCLEOTIDE SEQUENCE [LARGE SCALE GENOMIC DNA]</scope>
    <source>
        <strain evidence="3">UMC4404</strain>
    </source>
</reference>
<evidence type="ECO:0000313" key="3">
    <source>
        <dbReference type="Proteomes" id="UP000049685"/>
    </source>
</evidence>
<feature type="transmembrane region" description="Helical" evidence="1">
    <location>
        <begin position="510"/>
        <end position="531"/>
    </location>
</feature>
<name>A0A9P1PA56_PARSO</name>
<feature type="transmembrane region" description="Helical" evidence="1">
    <location>
        <begin position="60"/>
        <end position="78"/>
    </location>
</feature>
<gene>
    <name evidence="2" type="ORF">UMC4404_24821</name>
</gene>
<feature type="transmembrane region" description="Helical" evidence="1">
    <location>
        <begin position="483"/>
        <end position="504"/>
    </location>
</feature>
<accession>A0A9P1PA56</accession>
<feature type="transmembrane region" description="Helical" evidence="1">
    <location>
        <begin position="160"/>
        <end position="188"/>
    </location>
</feature>